<dbReference type="InterPro" id="IPR051248">
    <property type="entry name" value="UPF0507/Ank_repeat_27"/>
</dbReference>
<evidence type="ECO:0008006" key="5">
    <source>
        <dbReference type="Google" id="ProtNLM"/>
    </source>
</evidence>
<reference evidence="3 4" key="1">
    <citation type="submission" date="2024-04" db="EMBL/GenBank/DDBJ databases">
        <authorList>
            <consortium name="Genoscope - CEA"/>
            <person name="William W."/>
        </authorList>
    </citation>
    <scope>NUCLEOTIDE SEQUENCE [LARGE SCALE GENOMIC DNA]</scope>
</reference>
<dbReference type="EMBL" id="CAXITT010000203">
    <property type="protein sequence ID" value="CAL1535486.1"/>
    <property type="molecule type" value="Genomic_DNA"/>
</dbReference>
<dbReference type="GO" id="GO:0005886">
    <property type="term" value="C:plasma membrane"/>
    <property type="evidence" value="ECO:0007669"/>
    <property type="project" value="TreeGrafter"/>
</dbReference>
<dbReference type="SUPFAM" id="SSF48403">
    <property type="entry name" value="Ankyrin repeat"/>
    <property type="match status" value="2"/>
</dbReference>
<dbReference type="GO" id="GO:0030133">
    <property type="term" value="C:transport vesicle"/>
    <property type="evidence" value="ECO:0007669"/>
    <property type="project" value="TreeGrafter"/>
</dbReference>
<dbReference type="PROSITE" id="PS50088">
    <property type="entry name" value="ANK_REPEAT"/>
    <property type="match status" value="8"/>
</dbReference>
<dbReference type="InterPro" id="IPR002110">
    <property type="entry name" value="Ankyrin_rpt"/>
</dbReference>
<organism evidence="3 4">
    <name type="scientific">Lymnaea stagnalis</name>
    <name type="common">Great pond snail</name>
    <name type="synonym">Helix stagnalis</name>
    <dbReference type="NCBI Taxonomy" id="6523"/>
    <lineage>
        <taxon>Eukaryota</taxon>
        <taxon>Metazoa</taxon>
        <taxon>Spiralia</taxon>
        <taxon>Lophotrochozoa</taxon>
        <taxon>Mollusca</taxon>
        <taxon>Gastropoda</taxon>
        <taxon>Heterobranchia</taxon>
        <taxon>Euthyneura</taxon>
        <taxon>Panpulmonata</taxon>
        <taxon>Hygrophila</taxon>
        <taxon>Lymnaeoidea</taxon>
        <taxon>Lymnaeidae</taxon>
        <taxon>Lymnaea</taxon>
    </lineage>
</organism>
<feature type="repeat" description="ANK" evidence="1">
    <location>
        <begin position="53"/>
        <end position="85"/>
    </location>
</feature>
<feature type="non-terminal residue" evidence="3">
    <location>
        <position position="780"/>
    </location>
</feature>
<dbReference type="PANTHER" id="PTHR24170">
    <property type="entry name" value="ANKYRIN REPEAT DOMAIN-CONTAINING PROTEIN 27"/>
    <property type="match status" value="1"/>
</dbReference>
<dbReference type="PANTHER" id="PTHR24170:SF2">
    <property type="entry name" value="ANKYRIN REPEAT DOMAIN-CONTAINING PROTEIN 27"/>
    <property type="match status" value="1"/>
</dbReference>
<dbReference type="GO" id="GO:0000149">
    <property type="term" value="F:SNARE binding"/>
    <property type="evidence" value="ECO:0007669"/>
    <property type="project" value="TreeGrafter"/>
</dbReference>
<keyword evidence="1" id="KW-0040">ANK repeat</keyword>
<protein>
    <recommendedName>
        <fullName evidence="5">Ankyrin repeat protein</fullName>
    </recommendedName>
</protein>
<dbReference type="PROSITE" id="PS50297">
    <property type="entry name" value="ANK_REP_REGION"/>
    <property type="match status" value="8"/>
</dbReference>
<feature type="repeat" description="ANK" evidence="1">
    <location>
        <begin position="396"/>
        <end position="428"/>
    </location>
</feature>
<dbReference type="GO" id="GO:0045022">
    <property type="term" value="P:early endosome to late endosome transport"/>
    <property type="evidence" value="ECO:0007669"/>
    <property type="project" value="TreeGrafter"/>
</dbReference>
<dbReference type="PRINTS" id="PR01415">
    <property type="entry name" value="ANKYRIN"/>
</dbReference>
<dbReference type="Gene3D" id="1.25.40.20">
    <property type="entry name" value="Ankyrin repeat-containing domain"/>
    <property type="match status" value="3"/>
</dbReference>
<dbReference type="GO" id="GO:0005769">
    <property type="term" value="C:early endosome"/>
    <property type="evidence" value="ECO:0007669"/>
    <property type="project" value="TreeGrafter"/>
</dbReference>
<proteinExistence type="predicted"/>
<feature type="compositionally biased region" description="Basic and acidic residues" evidence="2">
    <location>
        <begin position="659"/>
        <end position="668"/>
    </location>
</feature>
<feature type="repeat" description="ANK" evidence="1">
    <location>
        <begin position="86"/>
        <end position="118"/>
    </location>
</feature>
<feature type="repeat" description="ANK" evidence="1">
    <location>
        <begin position="429"/>
        <end position="461"/>
    </location>
</feature>
<dbReference type="GO" id="GO:0005085">
    <property type="term" value="F:guanyl-nucleotide exchange factor activity"/>
    <property type="evidence" value="ECO:0007669"/>
    <property type="project" value="TreeGrafter"/>
</dbReference>
<dbReference type="GO" id="GO:0097422">
    <property type="term" value="C:tubular endosome"/>
    <property type="evidence" value="ECO:0007669"/>
    <property type="project" value="TreeGrafter"/>
</dbReference>
<accession>A0AAV2HN53</accession>
<feature type="repeat" description="ANK" evidence="1">
    <location>
        <begin position="124"/>
        <end position="156"/>
    </location>
</feature>
<evidence type="ECO:0000256" key="1">
    <source>
        <dbReference type="PROSITE-ProRule" id="PRU00023"/>
    </source>
</evidence>
<evidence type="ECO:0000313" key="3">
    <source>
        <dbReference type="EMBL" id="CAL1535486.1"/>
    </source>
</evidence>
<dbReference type="InterPro" id="IPR036770">
    <property type="entry name" value="Ankyrin_rpt-contain_sf"/>
</dbReference>
<dbReference type="GO" id="GO:0048812">
    <property type="term" value="P:neuron projection morphogenesis"/>
    <property type="evidence" value="ECO:0007669"/>
    <property type="project" value="TreeGrafter"/>
</dbReference>
<name>A0AAV2HN53_LYMST</name>
<dbReference type="GO" id="GO:0005770">
    <property type="term" value="C:late endosome"/>
    <property type="evidence" value="ECO:0007669"/>
    <property type="project" value="TreeGrafter"/>
</dbReference>
<gene>
    <name evidence="3" type="ORF">GSLYS_00009446001</name>
</gene>
<dbReference type="Proteomes" id="UP001497497">
    <property type="component" value="Unassembled WGS sequence"/>
</dbReference>
<keyword evidence="4" id="KW-1185">Reference proteome</keyword>
<sequence length="780" mass="85566">MLSALRTNSNLVTAYTRDNRGYTALHIAAYYGQAQLIDILIKNNAVVDTTDYLGLTPLHLACQRGYQNVMLLLLHFGADVMMTDNEGNTPLHLSCANGHEDCVKALVFYDAYLKKLNINAANEVGDTPLHLAAKWGYENIVRTLLENGANSTISNKKKQTPVSLAQNAIVQRWLQLAADGLDFQSSSYQVMIHSHPKARSRSSSVSSTSTAASSFSSRHSAEISALEQEAASLQVASISLDDGSEAEKRRKREKLFKAIIEGDIQLAKFYFGIQSDMYDQYDDDDVESAPATASVDDMCHPLCQCDKCLGIEKATRKSGESLSVDIRTSTGYSPIHMAVLHNHSDIVALLITLNANLSTQNHKSLTPLHLACCVRNSLITDMLVKAGAKLDVQDANGDTPLLIASSNGFFNGVQILVKAGADPNVTNMKGNTALHEALLRNSDDITNALLHAGGDTRIKNKQGRLPVDETQDGAMKSILMAATYRLDEQEAIAQNSNEAKKDKPPDKKNQISIKDLFAAFEEKDLHTLRSLTESIRTFNPKASLRRTITRDKSLPRLDGIARRYSILSFNRGTLRKVRSVDKADPLHIYSLFQTESSEENTNGESEANGLEELLTPMGDNSILSVSESFGRAAAEKLDEASQTADGPDMNCDAPDMDCDAPKVDRDAPNMDCDAPNRNWDAPNMDFNAPNADSDGHQNNPTHSDGALPSFQNEILKSDIGAHPDENSQFKTITDMQSEGDRDIVTTIQHVSDRDILTTLQDATEARSFNMEETYHENSQP</sequence>
<evidence type="ECO:0000256" key="2">
    <source>
        <dbReference type="SAM" id="MobiDB-lite"/>
    </source>
</evidence>
<feature type="region of interest" description="Disordered" evidence="2">
    <location>
        <begin position="633"/>
        <end position="708"/>
    </location>
</feature>
<dbReference type="AlphaFoldDB" id="A0AAV2HN53"/>
<comment type="caution">
    <text evidence="3">The sequence shown here is derived from an EMBL/GenBank/DDBJ whole genome shotgun (WGS) entry which is preliminary data.</text>
</comment>
<dbReference type="Pfam" id="PF13857">
    <property type="entry name" value="Ank_5"/>
    <property type="match status" value="2"/>
</dbReference>
<dbReference type="CDD" id="cd22886">
    <property type="entry name" value="ANKRD27_zf2"/>
    <property type="match status" value="1"/>
</dbReference>
<feature type="repeat" description="ANK" evidence="1">
    <location>
        <begin position="20"/>
        <end position="52"/>
    </location>
</feature>
<dbReference type="GO" id="GO:0043005">
    <property type="term" value="C:neuron projection"/>
    <property type="evidence" value="ECO:0007669"/>
    <property type="project" value="TreeGrafter"/>
</dbReference>
<dbReference type="Pfam" id="PF12796">
    <property type="entry name" value="Ank_2"/>
    <property type="match status" value="2"/>
</dbReference>
<dbReference type="SMART" id="SM00248">
    <property type="entry name" value="ANK"/>
    <property type="match status" value="8"/>
</dbReference>
<feature type="repeat" description="ANK" evidence="1">
    <location>
        <begin position="330"/>
        <end position="362"/>
    </location>
</feature>
<feature type="repeat" description="ANK" evidence="1">
    <location>
        <begin position="363"/>
        <end position="395"/>
    </location>
</feature>
<evidence type="ECO:0000313" key="4">
    <source>
        <dbReference type="Proteomes" id="UP001497497"/>
    </source>
</evidence>